<evidence type="ECO:0000313" key="1">
    <source>
        <dbReference type="EMBL" id="MBX33675.1"/>
    </source>
</evidence>
<name>A0A2P2MTY4_RHIMU</name>
<sequence length="81" mass="9499">MTKNPTACLMCLSSSQDVPAYSSFAWPHHSSSSAKPAFTYSPLLNVQHSRRRRRLLNNCTLIYEKVWVKIFWIRKNFVSMY</sequence>
<proteinExistence type="predicted"/>
<dbReference type="AlphaFoldDB" id="A0A2P2MTY4"/>
<reference evidence="1" key="1">
    <citation type="submission" date="2018-02" db="EMBL/GenBank/DDBJ databases">
        <title>Rhizophora mucronata_Transcriptome.</title>
        <authorList>
            <person name="Meera S.P."/>
            <person name="Sreeshan A."/>
            <person name="Augustine A."/>
        </authorList>
    </citation>
    <scope>NUCLEOTIDE SEQUENCE</scope>
    <source>
        <tissue evidence="1">Leaf</tissue>
    </source>
</reference>
<organism evidence="1">
    <name type="scientific">Rhizophora mucronata</name>
    <name type="common">Asiatic mangrove</name>
    <dbReference type="NCBI Taxonomy" id="61149"/>
    <lineage>
        <taxon>Eukaryota</taxon>
        <taxon>Viridiplantae</taxon>
        <taxon>Streptophyta</taxon>
        <taxon>Embryophyta</taxon>
        <taxon>Tracheophyta</taxon>
        <taxon>Spermatophyta</taxon>
        <taxon>Magnoliopsida</taxon>
        <taxon>eudicotyledons</taxon>
        <taxon>Gunneridae</taxon>
        <taxon>Pentapetalae</taxon>
        <taxon>rosids</taxon>
        <taxon>fabids</taxon>
        <taxon>Malpighiales</taxon>
        <taxon>Rhizophoraceae</taxon>
        <taxon>Rhizophora</taxon>
    </lineage>
</organism>
<protein>
    <submittedName>
        <fullName evidence="1">Myosin heavy chain family protein</fullName>
    </submittedName>
</protein>
<dbReference type="EMBL" id="GGEC01053191">
    <property type="protein sequence ID" value="MBX33675.1"/>
    <property type="molecule type" value="Transcribed_RNA"/>
</dbReference>
<accession>A0A2P2MTY4</accession>